<name>A0ABW8C1B6_9ACTN</name>
<dbReference type="EMBL" id="JBITYG010000002">
    <property type="protein sequence ID" value="MFI9100213.1"/>
    <property type="molecule type" value="Genomic_DNA"/>
</dbReference>
<reference evidence="1 2" key="1">
    <citation type="submission" date="2024-10" db="EMBL/GenBank/DDBJ databases">
        <title>The Natural Products Discovery Center: Release of the First 8490 Sequenced Strains for Exploring Actinobacteria Biosynthetic Diversity.</title>
        <authorList>
            <person name="Kalkreuter E."/>
            <person name="Kautsar S.A."/>
            <person name="Yang D."/>
            <person name="Bader C.D."/>
            <person name="Teijaro C.N."/>
            <person name="Fluegel L."/>
            <person name="Davis C.M."/>
            <person name="Simpson J.R."/>
            <person name="Lauterbach L."/>
            <person name="Steele A.D."/>
            <person name="Gui C."/>
            <person name="Meng S."/>
            <person name="Li G."/>
            <person name="Viehrig K."/>
            <person name="Ye F."/>
            <person name="Su P."/>
            <person name="Kiefer A.F."/>
            <person name="Nichols A."/>
            <person name="Cepeda A.J."/>
            <person name="Yan W."/>
            <person name="Fan B."/>
            <person name="Jiang Y."/>
            <person name="Adhikari A."/>
            <person name="Zheng C.-J."/>
            <person name="Schuster L."/>
            <person name="Cowan T.M."/>
            <person name="Smanski M.J."/>
            <person name="Chevrette M.G."/>
            <person name="De Carvalho L.P.S."/>
            <person name="Shen B."/>
        </authorList>
    </citation>
    <scope>NUCLEOTIDE SEQUENCE [LARGE SCALE GENOMIC DNA]</scope>
    <source>
        <strain evidence="1 2">NPDC053399</strain>
    </source>
</reference>
<proteinExistence type="predicted"/>
<protein>
    <submittedName>
        <fullName evidence="1">Uncharacterized protein</fullName>
    </submittedName>
</protein>
<keyword evidence="2" id="KW-1185">Reference proteome</keyword>
<organism evidence="1 2">
    <name type="scientific">Streptomyces fildesensis</name>
    <dbReference type="NCBI Taxonomy" id="375757"/>
    <lineage>
        <taxon>Bacteria</taxon>
        <taxon>Bacillati</taxon>
        <taxon>Actinomycetota</taxon>
        <taxon>Actinomycetes</taxon>
        <taxon>Kitasatosporales</taxon>
        <taxon>Streptomycetaceae</taxon>
        <taxon>Streptomyces</taxon>
    </lineage>
</organism>
<dbReference type="Proteomes" id="UP001614394">
    <property type="component" value="Unassembled WGS sequence"/>
</dbReference>
<comment type="caution">
    <text evidence="1">The sequence shown here is derived from an EMBL/GenBank/DDBJ whole genome shotgun (WGS) entry which is preliminary data.</text>
</comment>
<evidence type="ECO:0000313" key="1">
    <source>
        <dbReference type="EMBL" id="MFI9100213.1"/>
    </source>
</evidence>
<accession>A0ABW8C1B6</accession>
<gene>
    <name evidence="1" type="ORF">ACIGXA_06790</name>
</gene>
<evidence type="ECO:0000313" key="2">
    <source>
        <dbReference type="Proteomes" id="UP001614394"/>
    </source>
</evidence>
<sequence>MSNFVVSLPGTLKAPLTPETRGKILAALQGTDPHEVAEGESADLDALSLNPDTSTFTLRLEVEAENSGTARAEALALAESALRGAGLDEQSAPLGNPVITAIDVN</sequence>
<dbReference type="RefSeq" id="WP_138355633.1">
    <property type="nucleotide sequence ID" value="NZ_JAAIKO010000006.1"/>
</dbReference>